<keyword evidence="11" id="KW-0472">Membrane</keyword>
<feature type="domain" description="ALK/LTK-like glycine-rich" evidence="17">
    <location>
        <begin position="634"/>
        <end position="849"/>
    </location>
</feature>
<feature type="domain" description="ALK/LTK-like glycine-rich" evidence="17">
    <location>
        <begin position="2118"/>
        <end position="2328"/>
    </location>
</feature>
<evidence type="ECO:0000256" key="2">
    <source>
        <dbReference type="ARBA" id="ARBA00011902"/>
    </source>
</evidence>
<feature type="domain" description="ALK/LTK-like glycine-rich" evidence="17">
    <location>
        <begin position="26"/>
        <end position="240"/>
    </location>
</feature>
<evidence type="ECO:0000256" key="8">
    <source>
        <dbReference type="ARBA" id="ARBA00022777"/>
    </source>
</evidence>
<feature type="domain" description="ALK/LTK-like glycine-rich" evidence="17">
    <location>
        <begin position="1224"/>
        <end position="1438"/>
    </location>
</feature>
<evidence type="ECO:0000256" key="16">
    <source>
        <dbReference type="SAM" id="MobiDB-lite"/>
    </source>
</evidence>
<proteinExistence type="predicted"/>
<keyword evidence="7" id="KW-0547">Nucleotide-binding</keyword>
<feature type="region of interest" description="Disordered" evidence="16">
    <location>
        <begin position="1087"/>
        <end position="1107"/>
    </location>
</feature>
<evidence type="ECO:0000256" key="13">
    <source>
        <dbReference type="ARBA" id="ARBA00023157"/>
    </source>
</evidence>
<evidence type="ECO:0000256" key="7">
    <source>
        <dbReference type="ARBA" id="ARBA00022741"/>
    </source>
</evidence>
<feature type="domain" description="ALK/LTK-like glycine-rich" evidence="17">
    <location>
        <begin position="1525"/>
        <end position="1734"/>
    </location>
</feature>
<keyword evidence="14" id="KW-0675">Receptor</keyword>
<dbReference type="GO" id="GO:0004714">
    <property type="term" value="F:transmembrane receptor protein tyrosine kinase activity"/>
    <property type="evidence" value="ECO:0007669"/>
    <property type="project" value="UniProtKB-EC"/>
</dbReference>
<dbReference type="InterPro" id="IPR055163">
    <property type="entry name" value="ALK/LTK-like_GRD"/>
</dbReference>
<feature type="region of interest" description="Disordered" evidence="16">
    <location>
        <begin position="1938"/>
        <end position="1957"/>
    </location>
</feature>
<protein>
    <recommendedName>
        <fullName evidence="2">receptor protein-tyrosine kinase</fullName>
        <ecNumber evidence="2">2.7.10.1</ecNumber>
    </recommendedName>
</protein>
<feature type="compositionally biased region" description="Gly residues" evidence="16">
    <location>
        <begin position="372"/>
        <end position="394"/>
    </location>
</feature>
<feature type="region of interest" description="Disordered" evidence="16">
    <location>
        <begin position="858"/>
        <end position="891"/>
    </location>
</feature>
<dbReference type="Proteomes" id="UP001055634">
    <property type="component" value="Segment"/>
</dbReference>
<feature type="region of interest" description="Disordered" evidence="16">
    <location>
        <begin position="1864"/>
        <end position="1886"/>
    </location>
</feature>
<evidence type="ECO:0000256" key="15">
    <source>
        <dbReference type="ARBA" id="ARBA00023180"/>
    </source>
</evidence>
<feature type="compositionally biased region" description="Gly residues" evidence="16">
    <location>
        <begin position="2239"/>
        <end position="2274"/>
    </location>
</feature>
<dbReference type="Pfam" id="PF12810">
    <property type="entry name" value="ALK_LTK_GRD"/>
    <property type="match status" value="8"/>
</dbReference>
<feature type="domain" description="ALK/LTK-like glycine-rich" evidence="17">
    <location>
        <begin position="326"/>
        <end position="549"/>
    </location>
</feature>
<evidence type="ECO:0000256" key="14">
    <source>
        <dbReference type="ARBA" id="ARBA00023170"/>
    </source>
</evidence>
<evidence type="ECO:0000256" key="3">
    <source>
        <dbReference type="ARBA" id="ARBA00022475"/>
    </source>
</evidence>
<name>A0A9E7N3W2_9CAUD</name>
<evidence type="ECO:0000313" key="18">
    <source>
        <dbReference type="EMBL" id="UTC28405.1"/>
    </source>
</evidence>
<dbReference type="EMBL" id="ON529850">
    <property type="protein sequence ID" value="UTC28405.1"/>
    <property type="molecule type" value="Genomic_DNA"/>
</dbReference>
<dbReference type="GO" id="GO:0005886">
    <property type="term" value="C:plasma membrane"/>
    <property type="evidence" value="ECO:0007669"/>
    <property type="project" value="UniProtKB-SubCell"/>
</dbReference>
<reference evidence="18" key="1">
    <citation type="submission" date="2022-04" db="EMBL/GenBank/DDBJ databases">
        <authorList>
            <person name="Friedrich I."/>
            <person name="Schneider D."/>
            <person name="Poehlein A."/>
            <person name="Hertel R."/>
            <person name="Daniel R."/>
        </authorList>
    </citation>
    <scope>NUCLEOTIDE SEQUENCE</scope>
</reference>
<gene>
    <name evidence="18" type="ORF">GURKE_04030</name>
</gene>
<feature type="compositionally biased region" description="Basic and acidic residues" evidence="16">
    <location>
        <begin position="570"/>
        <end position="579"/>
    </location>
</feature>
<keyword evidence="3" id="KW-1003">Cell membrane</keyword>
<evidence type="ECO:0000256" key="12">
    <source>
        <dbReference type="ARBA" id="ARBA00023137"/>
    </source>
</evidence>
<keyword evidence="9" id="KW-0067">ATP-binding</keyword>
<keyword evidence="13" id="KW-1015">Disulfide bond</keyword>
<feature type="domain" description="ALK/LTK-like glycine-rich" evidence="17">
    <location>
        <begin position="1812"/>
        <end position="2028"/>
    </location>
</feature>
<feature type="region of interest" description="Disordered" evidence="16">
    <location>
        <begin position="2974"/>
        <end position="3008"/>
    </location>
</feature>
<feature type="region of interest" description="Disordered" evidence="16">
    <location>
        <begin position="2239"/>
        <end position="2283"/>
    </location>
</feature>
<keyword evidence="5" id="KW-0812">Transmembrane</keyword>
<evidence type="ECO:0000259" key="17">
    <source>
        <dbReference type="Pfam" id="PF12810"/>
    </source>
</evidence>
<evidence type="ECO:0000256" key="5">
    <source>
        <dbReference type="ARBA" id="ARBA00022692"/>
    </source>
</evidence>
<keyword evidence="6" id="KW-0732">Signal</keyword>
<keyword evidence="10" id="KW-1133">Transmembrane helix</keyword>
<keyword evidence="15" id="KW-0325">Glycoprotein</keyword>
<feature type="region of interest" description="Disordered" evidence="16">
    <location>
        <begin position="371"/>
        <end position="394"/>
    </location>
</feature>
<comment type="subcellular location">
    <subcellularLocation>
        <location evidence="1">Cell membrane</location>
        <topology evidence="1">Single-pass type I membrane protein</topology>
    </subcellularLocation>
</comment>
<keyword evidence="8" id="KW-0418">Kinase</keyword>
<feature type="region of interest" description="Disordered" evidence="16">
    <location>
        <begin position="561"/>
        <end position="590"/>
    </location>
</feature>
<dbReference type="EC" id="2.7.10.1" evidence="2"/>
<evidence type="ECO:0000256" key="9">
    <source>
        <dbReference type="ARBA" id="ARBA00022840"/>
    </source>
</evidence>
<evidence type="ECO:0000313" key="19">
    <source>
        <dbReference type="Proteomes" id="UP001055634"/>
    </source>
</evidence>
<evidence type="ECO:0000256" key="1">
    <source>
        <dbReference type="ARBA" id="ARBA00004251"/>
    </source>
</evidence>
<dbReference type="GO" id="GO:0005524">
    <property type="term" value="F:ATP binding"/>
    <property type="evidence" value="ECO:0007669"/>
    <property type="project" value="UniProtKB-KW"/>
</dbReference>
<feature type="domain" description="ALK/LTK-like glycine-rich" evidence="17">
    <location>
        <begin position="935"/>
        <end position="1133"/>
    </location>
</feature>
<keyword evidence="4" id="KW-0808">Transferase</keyword>
<keyword evidence="12" id="KW-0829">Tyrosine-protein kinase</keyword>
<evidence type="ECO:0000256" key="6">
    <source>
        <dbReference type="ARBA" id="ARBA00022729"/>
    </source>
</evidence>
<keyword evidence="19" id="KW-1185">Reference proteome</keyword>
<evidence type="ECO:0000256" key="11">
    <source>
        <dbReference type="ARBA" id="ARBA00023136"/>
    </source>
</evidence>
<accession>A0A9E7N3W2</accession>
<evidence type="ECO:0000256" key="4">
    <source>
        <dbReference type="ARBA" id="ARBA00022679"/>
    </source>
</evidence>
<sequence length="3020" mass="288016">MADLPSGKSSYTYAGSAQTYTIATGGALTFKLWGGAGGGSNASNVAPRVGYGGAGGFVSGEVVVSAGDTVKIEVGGGGRTDPLTGAAASLGGWPDGGNGGYAFTIRAAGGGGGSTRLYVNNVLIAVAAGGGGANHNETGASTALGFGGAGGGLVGEDGFGATNVRGWGGTQTAGGASAITGSTPNKPGSSLKGGNGFVANADSYNGGGGGGGYFGGGAGAFQWSTTNSSGAGGGSSYLHPSVASPLNVGGTGKTPPKTDDADYVAGVAVGADNGSTGVMALPAGNGLAVLNIAAVVIPPIPAGKTILDTTGAVKSFVADRNTTLDIKAWGGAGAPAHRSDGTAGVGGASGGGGFVSGKIAVVPGDLVEISVGQGGQGGDGRTGSESGGKGGWPNGGNGAKYFSVGQLGGGGGATIVKINGVVMLVAGGGGGAGMGYASGGYGGPGGGLTGQNGYAANSSTADYSSDSYRGIGGSQAGPGVSPYKASYNGVGQRGGDGYDASVGETITSNANNAGAGGGGGYYGGSGSASTGTFVPGGGAGGGSSYIHPSVVNGLTQTGVITTGAPGAASDSDRGGKAEGRAVSSSNRGIGAPGGDGRVVFLAIDPPTPIGRGKFTLPFEGFAKSYEVTETSDLSFKLWGGGGSGASVIDTRPLSYGGPGGFVSGVARFNVGDILTVEVGSGGSNPGAIGSGASNGGWPDGGRGGFFANSRTAGAGGGSTRIYKNGVLIAVAGAGGGGNVHENTTTTRGYGGAGGGFTGGDGDAAGAWRGTGGTQLAGGVCMARGADAVSAGGYLRGGSGGSSTIAVDVSNATGNVGAGGGGGYYGGGGSSGLASGNSSGAGGGSSFIHPAVNNGVTEMGVAQNPPRASDPDYATGVAAGSVQSGPTAQALPGGPGRAVLDLGPPAPTPELPSGKTSLAFKGAPVEYKIAADSLLQVKLWGGAGAGGYANSGTRYAGAGGFTHAAIPVKAGDTVRIEVGQGGRKPLVTTEGGLGGWPDGGNGGYVSASYCGGGGGGSTRIFVNDVLAAVAGAGGGVGGAFFSGSGGYYYGEHGGSSNYGAGGTQAAGGYSVGRYGDASATGGYLRGGNGYGEGETRTTQNTRNGGGGGGGYYGGGSGGSSAGSGGGSGYVNPLYDGYSVRWNNGKTGGTDSGAANNSGSNGVPNATDPDYVAGVAASGYGTSNINSVTNGGDGLAVLTLGAQQTVPPERTLLHVGAANQTWTATKAGKVTIRAWGAGPGGVAGTGTLANGGAGGMISFTRDVVPGDTFSFQVAQGGRGPTETTGGVGGWPDGGNGGMGSAAIGWGGGGGSTRIYFNSSLMAVAGGGGAAGSGIGTALGGGGGGETGGDGGPASNLNYANGLGGTQSAGGVNKLYTTDASYAGAYLKGGNGYPVGGSTASVGEGIGPGGGGGYYGGAGGCDTVAGAVTVAGGAGGGSSLVPLNGTNAAASSYNPLGTELPEYVNGVARPGNAVSVLTQPWASEGGDGQVFIRFDETPPAIPLQPTTLATGLNVFNHTATARTITITQKGQVKVNLWGGGGAGPTAGTFRYGGDGGYTAATIDVEPGDVLRVEVGQGGQAFSATGGGPGGWPDGGSGARISGTTGWGGGGGSTRFYKNGVLVMVAGGGGGGGAGSASAAGGAGGGADGGPTNNANLKYGSGGTQVAGGVNSADPTDASYSGAAFKGGNGFKVGNARYTTGSNGLGQTTGPGGGGGYYGGGSGTANSAGQSGSAGGGSNLIPAGGVSVVGLGGTSEPGFVVGTALGSQGSSTLAQNPAPGGDGLAVLNYLIPVDLPTGKTALTAIRSERLYTVTTGGLLKVKLWGGGGAGAARAPSSTPAKAGGGGFAYAEFLVKTGDSVRVDVASAGGVPAPTDTVSGPGGWPDGGRAGKYEAAGTNIGGSGGGSSRVWINGVLQLVAAGGGGSNSWYSTAVTGDGGAGGGRIGQSGVGPASTVGTGGRDYRGGMLRGRAQTSISAGAYLRGGDGFPDGGGADIAASTNAGPGGGGGYYGGAAGNNLAATSAGGAGGGSSYGGPLARNYRLEAGVGQTPAALTDPDYANNAGLGGVQAAKTSILPGGDGRVVMDFTPGATLPPLAEGDTSLLGDRAGSRDFITTFEGGANLNLWGGGGAGSQLVNSTTPQDSLGGAGGHLSGIIMFQPGDIIRVEVGNAGAAPGNFIGGLGGWPDGGGGGPGTYGGGGGGGSTRVWRNGVLVAIAGGGGAGSATSARRGGFGGGLSGGNGIGTTQGAGTGGTQSAGGVGGSTTGGNGNGAALRGGDGFPLDGSETVQGATGASAAGAGAGGGYYGGGGGALNNSTSSGSAGGGSGFLGDMLYEGVTETSDTGTPAGTGKFVYQPGVGIGGTPNFVASPALAGGPGLAVLSVFEGGLSIPATVNVTQIGTILVTSGSGSAEGSKAAQATGSLPVVTVVAPVGTISMGAQGSGDLGESILMMDPKGSATGGIGAYLPTIFVSGDLGGQPQTDALVVTGLGDDLYYPTPPQTTLSAAVNFKVDRLPTIGVQPMNYILGNGFEMFDPLVIGVEGFDGDMSVADMWVGEIDSVIPVTAPEGFGAGNAGWTPPPGTQAIWMVRTEAPKGDLRGPDETGEGDLGGPIRIETILGAGELPFEYTTVPFENDITVGFPSADGTGEGHAIVSNGSQGGPIVTMFVSIQEGAFVEVPANVSRDIGLILVGTPQAAFTRNADVRVNYFDRIYLTPPRGFAAELTAAVVDGDLSDSVILVSPPESEGSGGYSISPTLPAVYVQPAEGYVEDGDRVDVHGAQGVVIRYKRALMQGNVPVALEPLEIALNEFDGLLFAADAQGAVQANRLGRFALGGVAPEGGATGEVLYADGTWRKAAPVYDRPVMLPLPAGDRYLTDFSMDASTSRPSAGRVVYRPFYLARETAFTRFGVTTTVAASGTVRFGVCRWDQTSQTPGEVELSAQVAGSGPVGPKSITQALTLAPGWYAAMLAVTGDQPTFATRRAPSGRAEDLTQVGDLSAPDTGNLMDAPTPTDRETVSEAYVWATI</sequence>
<organism evidence="18 19">
    <name type="scientific">Brevundimonas phage vB_BpoS-Gurke</name>
    <dbReference type="NCBI Taxonomy" id="2948599"/>
    <lineage>
        <taxon>Viruses</taxon>
        <taxon>Duplodnaviria</taxon>
        <taxon>Heunggongvirae</taxon>
        <taxon>Uroviricota</taxon>
        <taxon>Caudoviricetes</taxon>
        <taxon>Jeanschmidtviridae</taxon>
        <taxon>Kikimoravirus</taxon>
        <taxon>Kikimoravirus gurke</taxon>
    </lineage>
</organism>
<evidence type="ECO:0000256" key="10">
    <source>
        <dbReference type="ARBA" id="ARBA00022989"/>
    </source>
</evidence>
<feature type="compositionally biased region" description="Gly residues" evidence="16">
    <location>
        <begin position="1875"/>
        <end position="1885"/>
    </location>
</feature>